<evidence type="ECO:0000259" key="2">
    <source>
        <dbReference type="Pfam" id="PF08240"/>
    </source>
</evidence>
<dbReference type="InterPro" id="IPR036291">
    <property type="entry name" value="NAD(P)-bd_dom_sf"/>
</dbReference>
<proteinExistence type="predicted"/>
<dbReference type="AlphaFoldDB" id="A0A0C3GV45"/>
<organism evidence="3 4">
    <name type="scientific">Oidiodendron maius (strain Zn)</name>
    <dbReference type="NCBI Taxonomy" id="913774"/>
    <lineage>
        <taxon>Eukaryota</taxon>
        <taxon>Fungi</taxon>
        <taxon>Dikarya</taxon>
        <taxon>Ascomycota</taxon>
        <taxon>Pezizomycotina</taxon>
        <taxon>Leotiomycetes</taxon>
        <taxon>Leotiomycetes incertae sedis</taxon>
        <taxon>Myxotrichaceae</taxon>
        <taxon>Oidiodendron</taxon>
    </lineage>
</organism>
<evidence type="ECO:0000259" key="1">
    <source>
        <dbReference type="Pfam" id="PF00107"/>
    </source>
</evidence>
<dbReference type="HOGENOM" id="CLU_026673_0_0_1"/>
<dbReference type="OrthoDB" id="5407715at2759"/>
<dbReference type="CDD" id="cd05188">
    <property type="entry name" value="MDR"/>
    <property type="match status" value="1"/>
</dbReference>
<dbReference type="PANTHER" id="PTHR43677">
    <property type="entry name" value="SHORT-CHAIN DEHYDROGENASE/REDUCTASE"/>
    <property type="match status" value="1"/>
</dbReference>
<dbReference type="InterPro" id="IPR051397">
    <property type="entry name" value="Zn-ADH-like_protein"/>
</dbReference>
<dbReference type="Gene3D" id="3.40.50.720">
    <property type="entry name" value="NAD(P)-binding Rossmann-like Domain"/>
    <property type="match status" value="1"/>
</dbReference>
<keyword evidence="4" id="KW-1185">Reference proteome</keyword>
<dbReference type="SUPFAM" id="SSF50129">
    <property type="entry name" value="GroES-like"/>
    <property type="match status" value="1"/>
</dbReference>
<dbReference type="GO" id="GO:0016491">
    <property type="term" value="F:oxidoreductase activity"/>
    <property type="evidence" value="ECO:0007669"/>
    <property type="project" value="TreeGrafter"/>
</dbReference>
<dbReference type="InterPro" id="IPR013149">
    <property type="entry name" value="ADH-like_C"/>
</dbReference>
<dbReference type="Pfam" id="PF00107">
    <property type="entry name" value="ADH_zinc_N"/>
    <property type="match status" value="1"/>
</dbReference>
<dbReference type="Proteomes" id="UP000054321">
    <property type="component" value="Unassembled WGS sequence"/>
</dbReference>
<gene>
    <name evidence="3" type="ORF">OIDMADRAFT_126171</name>
</gene>
<reference evidence="4" key="2">
    <citation type="submission" date="2015-01" db="EMBL/GenBank/DDBJ databases">
        <title>Evolutionary Origins and Diversification of the Mycorrhizal Mutualists.</title>
        <authorList>
            <consortium name="DOE Joint Genome Institute"/>
            <consortium name="Mycorrhizal Genomics Consortium"/>
            <person name="Kohler A."/>
            <person name="Kuo A."/>
            <person name="Nagy L.G."/>
            <person name="Floudas D."/>
            <person name="Copeland A."/>
            <person name="Barry K.W."/>
            <person name="Cichocki N."/>
            <person name="Veneault-Fourrey C."/>
            <person name="LaButti K."/>
            <person name="Lindquist E.A."/>
            <person name="Lipzen A."/>
            <person name="Lundell T."/>
            <person name="Morin E."/>
            <person name="Murat C."/>
            <person name="Riley R."/>
            <person name="Ohm R."/>
            <person name="Sun H."/>
            <person name="Tunlid A."/>
            <person name="Henrissat B."/>
            <person name="Grigoriev I.V."/>
            <person name="Hibbett D.S."/>
            <person name="Martin F."/>
        </authorList>
    </citation>
    <scope>NUCLEOTIDE SEQUENCE [LARGE SCALE GENOMIC DNA]</scope>
    <source>
        <strain evidence="4">Zn</strain>
    </source>
</reference>
<dbReference type="InParanoid" id="A0A0C3GV45"/>
<protein>
    <submittedName>
        <fullName evidence="3">Uncharacterized protein</fullName>
    </submittedName>
</protein>
<dbReference type="Pfam" id="PF08240">
    <property type="entry name" value="ADH_N"/>
    <property type="match status" value="1"/>
</dbReference>
<dbReference type="EMBL" id="KN832878">
    <property type="protein sequence ID" value="KIM99985.1"/>
    <property type="molecule type" value="Genomic_DNA"/>
</dbReference>
<dbReference type="STRING" id="913774.A0A0C3GV45"/>
<evidence type="ECO:0000313" key="4">
    <source>
        <dbReference type="Proteomes" id="UP000054321"/>
    </source>
</evidence>
<dbReference type="Gene3D" id="3.90.180.10">
    <property type="entry name" value="Medium-chain alcohol dehydrogenases, catalytic domain"/>
    <property type="match status" value="1"/>
</dbReference>
<dbReference type="GO" id="GO:0005739">
    <property type="term" value="C:mitochondrion"/>
    <property type="evidence" value="ECO:0007669"/>
    <property type="project" value="TreeGrafter"/>
</dbReference>
<feature type="domain" description="Alcohol dehydrogenase-like C-terminal" evidence="1">
    <location>
        <begin position="193"/>
        <end position="329"/>
    </location>
</feature>
<dbReference type="SUPFAM" id="SSF51735">
    <property type="entry name" value="NAD(P)-binding Rossmann-fold domains"/>
    <property type="match status" value="1"/>
</dbReference>
<sequence>MATHKALILHSVDKPLVLETTPRPVAKAGEAVVRILAADIVPYMSQILDGSRLHIPPLILPMTPGNAAIGRVFETGPDAVKLSPGQLVFCDITVRGRDNPDVALLYGIHGDGSPAAQKLLDGEWRNSTYAEYTKFPLENLYPLNEDVLINKMGYTFSDLCLMSVCLVPFGGLSDVDVKPGEVVIVAPATGRYGGAAVATALAMGAIVVAAGRNKCALDALSKTHASTGRLRTVTVTSDVSDNTAAFKNAANRPGGADVYIDFSPPAIDDSVLLTSAMGALRHFGRCVIMGGRNGNIDVPYLPIMLKSLRLQGRFMYSRQHVLQLIQMLESGLLQVGEGIGVKHTESYGLESIGEALQDAGKWSGWGNQTVLKP</sequence>
<reference evidence="3 4" key="1">
    <citation type="submission" date="2014-04" db="EMBL/GenBank/DDBJ databases">
        <authorList>
            <consortium name="DOE Joint Genome Institute"/>
            <person name="Kuo A."/>
            <person name="Martino E."/>
            <person name="Perotto S."/>
            <person name="Kohler A."/>
            <person name="Nagy L.G."/>
            <person name="Floudas D."/>
            <person name="Copeland A."/>
            <person name="Barry K.W."/>
            <person name="Cichocki N."/>
            <person name="Veneault-Fourrey C."/>
            <person name="LaButti K."/>
            <person name="Lindquist E.A."/>
            <person name="Lipzen A."/>
            <person name="Lundell T."/>
            <person name="Morin E."/>
            <person name="Murat C."/>
            <person name="Sun H."/>
            <person name="Tunlid A."/>
            <person name="Henrissat B."/>
            <person name="Grigoriev I.V."/>
            <person name="Hibbett D.S."/>
            <person name="Martin F."/>
            <person name="Nordberg H.P."/>
            <person name="Cantor M.N."/>
            <person name="Hua S.X."/>
        </authorList>
    </citation>
    <scope>NUCLEOTIDE SEQUENCE [LARGE SCALE GENOMIC DNA]</scope>
    <source>
        <strain evidence="3 4">Zn</strain>
    </source>
</reference>
<name>A0A0C3GV45_OIDMZ</name>
<dbReference type="InterPro" id="IPR011032">
    <property type="entry name" value="GroES-like_sf"/>
</dbReference>
<evidence type="ECO:0000313" key="3">
    <source>
        <dbReference type="EMBL" id="KIM99985.1"/>
    </source>
</evidence>
<accession>A0A0C3GV45</accession>
<dbReference type="InterPro" id="IPR013154">
    <property type="entry name" value="ADH-like_N"/>
</dbReference>
<feature type="domain" description="Alcohol dehydrogenase-like N-terminal" evidence="2">
    <location>
        <begin position="28"/>
        <end position="144"/>
    </location>
</feature>
<dbReference type="PANTHER" id="PTHR43677:SF4">
    <property type="entry name" value="QUINONE OXIDOREDUCTASE-LIKE PROTEIN 2"/>
    <property type="match status" value="1"/>
</dbReference>